<dbReference type="Ensembl" id="ENSMMMT00000001311.1">
    <property type="protein sequence ID" value="ENSMMMP00000001168.1"/>
    <property type="gene ID" value="ENSMMMG00000001091.1"/>
</dbReference>
<dbReference type="Gene3D" id="2.60.40.200">
    <property type="entry name" value="Superoxide dismutase, copper/zinc binding domain"/>
    <property type="match status" value="1"/>
</dbReference>
<dbReference type="GeneTree" id="ENSGT00940000155551"/>
<dbReference type="GO" id="GO:0005507">
    <property type="term" value="F:copper ion binding"/>
    <property type="evidence" value="ECO:0007669"/>
    <property type="project" value="InterPro"/>
</dbReference>
<protein>
    <recommendedName>
        <fullName evidence="1">Superoxide dismutase copper/zinc binding domain-containing protein</fullName>
    </recommendedName>
</protein>
<evidence type="ECO:0000259" key="1">
    <source>
        <dbReference type="Pfam" id="PF00080"/>
    </source>
</evidence>
<dbReference type="Pfam" id="PF00080">
    <property type="entry name" value="Sod_Cu"/>
    <property type="match status" value="1"/>
</dbReference>
<dbReference type="InterPro" id="IPR024134">
    <property type="entry name" value="SOD_Cu/Zn_/chaperone"/>
</dbReference>
<evidence type="ECO:0000313" key="3">
    <source>
        <dbReference type="Proteomes" id="UP000694407"/>
    </source>
</evidence>
<sequence length="159" mass="17531">IATNVVCLLKGDAQCRAPSTTNRRQIKLWFQDALQDWLRASMDSTSISLEINVVRTYNVQVCTSTSVGPHFNHQSKKHDGPTDEEKHMGDLGNVTTDKHDGANGSISDSLFSLSREPHNGHIMVVHEKTDDLCKIRNEESTKTRNPGSCLDCGVIGIAQ</sequence>
<accession>A0A8C5YL44</accession>
<dbReference type="Proteomes" id="UP000694407">
    <property type="component" value="Unplaced"/>
</dbReference>
<name>A0A8C5YL44_MARMA</name>
<evidence type="ECO:0000313" key="2">
    <source>
        <dbReference type="Ensembl" id="ENSMMMP00000001168.1"/>
    </source>
</evidence>
<dbReference type="PRINTS" id="PR00068">
    <property type="entry name" value="CUZNDISMTASE"/>
</dbReference>
<dbReference type="InterPro" id="IPR036423">
    <property type="entry name" value="SOD-like_Cu/Zn_dom_sf"/>
</dbReference>
<dbReference type="GO" id="GO:0006801">
    <property type="term" value="P:superoxide metabolic process"/>
    <property type="evidence" value="ECO:0007669"/>
    <property type="project" value="InterPro"/>
</dbReference>
<dbReference type="PANTHER" id="PTHR10003">
    <property type="entry name" value="SUPEROXIDE DISMUTASE CU-ZN -RELATED"/>
    <property type="match status" value="1"/>
</dbReference>
<dbReference type="AlphaFoldDB" id="A0A8C5YL44"/>
<organism evidence="2 3">
    <name type="scientific">Marmota marmota marmota</name>
    <name type="common">Alpine marmot</name>
    <dbReference type="NCBI Taxonomy" id="9994"/>
    <lineage>
        <taxon>Eukaryota</taxon>
        <taxon>Metazoa</taxon>
        <taxon>Chordata</taxon>
        <taxon>Craniata</taxon>
        <taxon>Vertebrata</taxon>
        <taxon>Euteleostomi</taxon>
        <taxon>Mammalia</taxon>
        <taxon>Eutheria</taxon>
        <taxon>Euarchontoglires</taxon>
        <taxon>Glires</taxon>
        <taxon>Rodentia</taxon>
        <taxon>Sciuromorpha</taxon>
        <taxon>Sciuridae</taxon>
        <taxon>Xerinae</taxon>
        <taxon>Marmotini</taxon>
        <taxon>Marmota</taxon>
    </lineage>
</organism>
<feature type="domain" description="Superoxide dismutase copper/zinc binding" evidence="1">
    <location>
        <begin position="62"/>
        <end position="155"/>
    </location>
</feature>
<proteinExistence type="predicted"/>
<dbReference type="SUPFAM" id="SSF49329">
    <property type="entry name" value="Cu,Zn superoxide dismutase-like"/>
    <property type="match status" value="1"/>
</dbReference>
<keyword evidence="3" id="KW-1185">Reference proteome</keyword>
<dbReference type="InterPro" id="IPR001424">
    <property type="entry name" value="SOD_Cu_Zn_dom"/>
</dbReference>
<reference evidence="2" key="2">
    <citation type="submission" date="2025-09" db="UniProtKB">
        <authorList>
            <consortium name="Ensembl"/>
        </authorList>
    </citation>
    <scope>IDENTIFICATION</scope>
</reference>
<reference evidence="2" key="1">
    <citation type="submission" date="2025-08" db="UniProtKB">
        <authorList>
            <consortium name="Ensembl"/>
        </authorList>
    </citation>
    <scope>IDENTIFICATION</scope>
</reference>